<evidence type="ECO:0000313" key="4">
    <source>
        <dbReference type="Proteomes" id="UP000230233"/>
    </source>
</evidence>
<evidence type="ECO:0000259" key="2">
    <source>
        <dbReference type="PROSITE" id="PS50097"/>
    </source>
</evidence>
<dbReference type="InterPro" id="IPR052664">
    <property type="entry name" value="BTB-MATH_domain_protein"/>
</dbReference>
<protein>
    <recommendedName>
        <fullName evidence="2">BTB domain-containing protein</fullName>
    </recommendedName>
</protein>
<dbReference type="PANTHER" id="PTHR22743">
    <property type="entry name" value="MEPRIN/TRAF-LIKE MATH FAMILY-C.ELEGANS"/>
    <property type="match status" value="1"/>
</dbReference>
<dbReference type="InterPro" id="IPR011333">
    <property type="entry name" value="SKP1/BTB/POZ_sf"/>
</dbReference>
<comment type="caution">
    <text evidence="3">The sequence shown here is derived from an EMBL/GenBank/DDBJ whole genome shotgun (WGS) entry which is preliminary data.</text>
</comment>
<dbReference type="CDD" id="cd18186">
    <property type="entry name" value="BTB_POZ_ZBTB_KLHL-like"/>
    <property type="match status" value="1"/>
</dbReference>
<proteinExistence type="predicted"/>
<dbReference type="PANTHER" id="PTHR22743:SF171">
    <property type="entry name" value="BTB DOMAIN-CONTAINING PROTEIN"/>
    <property type="match status" value="1"/>
</dbReference>
<dbReference type="OrthoDB" id="5804351at2759"/>
<dbReference type="Gene3D" id="2.60.210.10">
    <property type="entry name" value="Apoptosis, Tumor Necrosis Factor Receptor Associated Protein 2, Chain A"/>
    <property type="match status" value="1"/>
</dbReference>
<evidence type="ECO:0000313" key="3">
    <source>
        <dbReference type="EMBL" id="PIC22312.1"/>
    </source>
</evidence>
<dbReference type="Proteomes" id="UP000230233">
    <property type="component" value="Chromosome V"/>
</dbReference>
<feature type="compositionally biased region" description="Basic and acidic residues" evidence="1">
    <location>
        <begin position="319"/>
        <end position="332"/>
    </location>
</feature>
<dbReference type="EMBL" id="PDUG01000005">
    <property type="protein sequence ID" value="PIC22312.1"/>
    <property type="molecule type" value="Genomic_DNA"/>
</dbReference>
<dbReference type="Pfam" id="PF00651">
    <property type="entry name" value="BTB"/>
    <property type="match status" value="1"/>
</dbReference>
<dbReference type="Pfam" id="PF00917">
    <property type="entry name" value="MATH"/>
    <property type="match status" value="1"/>
</dbReference>
<dbReference type="STRING" id="1611254.A0A2G5T506"/>
<gene>
    <name evidence="3" type="primary">Cni-C06B3.16</name>
    <name evidence="3" type="synonym">Cnig_chr_V.g16413</name>
    <name evidence="3" type="ORF">B9Z55_016413</name>
</gene>
<name>A0A2G5T506_9PELO</name>
<dbReference type="InterPro" id="IPR002083">
    <property type="entry name" value="MATH/TRAF_dom"/>
</dbReference>
<accession>A0A2G5T506</accession>
<dbReference type="InterPro" id="IPR000210">
    <property type="entry name" value="BTB/POZ_dom"/>
</dbReference>
<organism evidence="3 4">
    <name type="scientific">Caenorhabditis nigoni</name>
    <dbReference type="NCBI Taxonomy" id="1611254"/>
    <lineage>
        <taxon>Eukaryota</taxon>
        <taxon>Metazoa</taxon>
        <taxon>Ecdysozoa</taxon>
        <taxon>Nematoda</taxon>
        <taxon>Chromadorea</taxon>
        <taxon>Rhabditida</taxon>
        <taxon>Rhabditina</taxon>
        <taxon>Rhabditomorpha</taxon>
        <taxon>Rhabditoidea</taxon>
        <taxon>Rhabditidae</taxon>
        <taxon>Peloderinae</taxon>
        <taxon>Caenorhabditis</taxon>
    </lineage>
</organism>
<feature type="compositionally biased region" description="Acidic residues" evidence="1">
    <location>
        <begin position="343"/>
        <end position="355"/>
    </location>
</feature>
<sequence>MFWRFKNNQSKRMNNFYPKGLKMDFCTVPLTDPIEKIDLGFCGTTRWEFIVEKKEETLSVSLNCEPSESCLSKFDKWAVHADVLVRLQHREGDKNAQTASGFDVLFDKKDEGHNWQHTFDKVNQKNGFVQDGKVMFQINIGISKIDDLYSGDFIDFSVPRGADTDIVLVVAEKKFHVSKQILSINSQYFQAMFYGNFNESKMEEIPIAAVDFNAFHVFLQYIHMAPIKICADNVSQLLMMGDLFGVKKLMRECENFLLRKDVDEKDSLDLAVFHNLDRVLCEKINEKSVEELALWWSMDPKLPPAAMNLLTGKLGTVMDPKENDKPEGKNDSKSTSARSADGSDSESDSESDSDA</sequence>
<dbReference type="Gene3D" id="3.30.710.10">
    <property type="entry name" value="Potassium Channel Kv1.1, Chain A"/>
    <property type="match status" value="1"/>
</dbReference>
<dbReference type="SUPFAM" id="SSF54695">
    <property type="entry name" value="POZ domain"/>
    <property type="match status" value="1"/>
</dbReference>
<dbReference type="InterPro" id="IPR008974">
    <property type="entry name" value="TRAF-like"/>
</dbReference>
<keyword evidence="4" id="KW-1185">Reference proteome</keyword>
<feature type="region of interest" description="Disordered" evidence="1">
    <location>
        <begin position="314"/>
        <end position="355"/>
    </location>
</feature>
<reference evidence="4" key="1">
    <citation type="submission" date="2017-10" db="EMBL/GenBank/DDBJ databases">
        <title>Rapid genome shrinkage in a self-fertile nematode reveals novel sperm competition proteins.</title>
        <authorList>
            <person name="Yin D."/>
            <person name="Schwarz E.M."/>
            <person name="Thomas C.G."/>
            <person name="Felde R.L."/>
            <person name="Korf I.F."/>
            <person name="Cutter A.D."/>
            <person name="Schartner C.M."/>
            <person name="Ralston E.J."/>
            <person name="Meyer B.J."/>
            <person name="Haag E.S."/>
        </authorList>
    </citation>
    <scope>NUCLEOTIDE SEQUENCE [LARGE SCALE GENOMIC DNA]</scope>
    <source>
        <strain evidence="4">JU1422</strain>
    </source>
</reference>
<feature type="domain" description="BTB" evidence="2">
    <location>
        <begin position="164"/>
        <end position="231"/>
    </location>
</feature>
<evidence type="ECO:0000256" key="1">
    <source>
        <dbReference type="SAM" id="MobiDB-lite"/>
    </source>
</evidence>
<dbReference type="SMART" id="SM00225">
    <property type="entry name" value="BTB"/>
    <property type="match status" value="1"/>
</dbReference>
<dbReference type="AlphaFoldDB" id="A0A2G5T506"/>
<dbReference type="PROSITE" id="PS50097">
    <property type="entry name" value="BTB"/>
    <property type="match status" value="1"/>
</dbReference>